<feature type="domain" description="PAC" evidence="4">
    <location>
        <begin position="198"/>
        <end position="250"/>
    </location>
</feature>
<dbReference type="PANTHER" id="PTHR24422">
    <property type="entry name" value="CHEMOTAXIS PROTEIN METHYLTRANSFERASE"/>
    <property type="match status" value="1"/>
</dbReference>
<dbReference type="SMART" id="SM00283">
    <property type="entry name" value="MA"/>
    <property type="match status" value="1"/>
</dbReference>
<gene>
    <name evidence="5" type="ORF">BDD16_003339</name>
</gene>
<dbReference type="PROSITE" id="PS50112">
    <property type="entry name" value="PAS"/>
    <property type="match status" value="3"/>
</dbReference>
<dbReference type="GO" id="GO:0016020">
    <property type="term" value="C:membrane"/>
    <property type="evidence" value="ECO:0007669"/>
    <property type="project" value="InterPro"/>
</dbReference>
<dbReference type="InterPro" id="IPR004089">
    <property type="entry name" value="MCPsignal_dom"/>
</dbReference>
<dbReference type="GO" id="GO:0004888">
    <property type="term" value="F:transmembrane signaling receptor activity"/>
    <property type="evidence" value="ECO:0007669"/>
    <property type="project" value="InterPro"/>
</dbReference>
<dbReference type="Pfam" id="PF00015">
    <property type="entry name" value="MCPsignal"/>
    <property type="match status" value="1"/>
</dbReference>
<evidence type="ECO:0000259" key="4">
    <source>
        <dbReference type="PROSITE" id="PS50113"/>
    </source>
</evidence>
<sequence>MPVSAALHAALDRSHIVVEFDLNEHLIEVNSNFLTLMGTTREGALGQPHEHFLPQSAEATQIRQHLWQQLRLGETVWGEFIYQNAQGRRVWLSSIYTPFLDKADQTGKVIHIARDITEAKTASLEAQSKLAAIARSQCIIEFDLSGQVLTANDNFLKLTGYTLDEIQGQHHRLFIDRDEAKSGSYRQFWQKLGRGEFDAGEYLRFGKGGRRVWLNATYNPILDLEGQPYKVVKFCTDITTVKLAQMEAEARMLALSSSNCLMEMDRSGVILGFNGRMQQAIGYSAAELAGKEEAQLMFDEDRNDARYLELWKKLQEGLSHQGEFRRKSASGKEIWFSATCSPLIGLDGLLVKVVMVAQNITDDKLNRLDTEGKLNAIHRAQAVVELDMGGRVLTANSNFLDLLNYRLEDVLGRHHRMFVDPTYAASPDYLGFWERLSRGEFEAGEYKRIGRDGKEVWIQATYNPIFDPLGRPVKVVKFASDVTASKLKSAEFVAKVAAIDLGQAVIEFDLNGHVLTANRNFLSAMGYTLREIQGHHHSIFCSAQYVQSVEYRDFWLRLSEGHCISGRFQRVGKFNRDVWIQASYNPIRDLNGNVTKVVKYAYDVTNEVQMEQRIDAKSQEMAESVRGLVLSIGEIARNSGVAADMAGEATSAARSGFEALQKSIKSIGAIQTSSTRVSEIVRVIGEIANQTNLLAFNAAIEAARAGQHGVGFSVVAGEVRKLAERSSAAAHEIAKLIDDSVLQVGQGAEVSREAARSFEGVLSSVNRTGSSVAEIARATESQRQRAHEVSCLITALSAESRV</sequence>
<feature type="domain" description="PAC" evidence="4">
    <location>
        <begin position="562"/>
        <end position="616"/>
    </location>
</feature>
<dbReference type="SMART" id="SM00086">
    <property type="entry name" value="PAC"/>
    <property type="match status" value="5"/>
</dbReference>
<dbReference type="CDD" id="cd00130">
    <property type="entry name" value="PAS"/>
    <property type="match status" value="5"/>
</dbReference>
<evidence type="ECO:0000313" key="5">
    <source>
        <dbReference type="EMBL" id="NYG34353.1"/>
    </source>
</evidence>
<dbReference type="InterPro" id="IPR050903">
    <property type="entry name" value="Bact_Chemotaxis_MeTrfase"/>
</dbReference>
<dbReference type="InterPro" id="IPR001610">
    <property type="entry name" value="PAC"/>
</dbReference>
<feature type="domain" description="PAC" evidence="4">
    <location>
        <begin position="76"/>
        <end position="128"/>
    </location>
</feature>
<evidence type="ECO:0000256" key="1">
    <source>
        <dbReference type="PROSITE-ProRule" id="PRU00284"/>
    </source>
</evidence>
<dbReference type="AlphaFoldDB" id="A0A7Y9QZY4"/>
<organism evidence="5 6">
    <name type="scientific">Sphaerotilus montanus</name>
    <dbReference type="NCBI Taxonomy" id="522889"/>
    <lineage>
        <taxon>Bacteria</taxon>
        <taxon>Pseudomonadati</taxon>
        <taxon>Pseudomonadota</taxon>
        <taxon>Betaproteobacteria</taxon>
        <taxon>Burkholderiales</taxon>
        <taxon>Sphaerotilaceae</taxon>
        <taxon>Sphaerotilus</taxon>
    </lineage>
</organism>
<dbReference type="InterPro" id="IPR000014">
    <property type="entry name" value="PAS"/>
</dbReference>
<name>A0A7Y9QZY4_9BURK</name>
<protein>
    <submittedName>
        <fullName evidence="5">Methyl-accepting chemotaxis protein</fullName>
    </submittedName>
</protein>
<dbReference type="Gene3D" id="1.10.287.950">
    <property type="entry name" value="Methyl-accepting chemotaxis protein"/>
    <property type="match status" value="1"/>
</dbReference>
<feature type="domain" description="PAS" evidence="3">
    <location>
        <begin position="246"/>
        <end position="321"/>
    </location>
</feature>
<keyword evidence="6" id="KW-1185">Reference proteome</keyword>
<evidence type="ECO:0000259" key="2">
    <source>
        <dbReference type="PROSITE" id="PS50111"/>
    </source>
</evidence>
<dbReference type="PANTHER" id="PTHR24422:SF10">
    <property type="entry name" value="CHEMOTAXIS PROTEIN METHYLTRANSFERASE 2"/>
    <property type="match status" value="1"/>
</dbReference>
<feature type="domain" description="PAC" evidence="4">
    <location>
        <begin position="442"/>
        <end position="494"/>
    </location>
</feature>
<dbReference type="Pfam" id="PF08448">
    <property type="entry name" value="PAS_4"/>
    <property type="match status" value="2"/>
</dbReference>
<evidence type="ECO:0000259" key="3">
    <source>
        <dbReference type="PROSITE" id="PS50112"/>
    </source>
</evidence>
<evidence type="ECO:0000313" key="6">
    <source>
        <dbReference type="Proteomes" id="UP000518288"/>
    </source>
</evidence>
<dbReference type="InterPro" id="IPR013655">
    <property type="entry name" value="PAS_fold_3"/>
</dbReference>
<dbReference type="InterPro" id="IPR013656">
    <property type="entry name" value="PAS_4"/>
</dbReference>
<dbReference type="InterPro" id="IPR000700">
    <property type="entry name" value="PAS-assoc_C"/>
</dbReference>
<feature type="domain" description="Methyl-accepting transducer" evidence="2">
    <location>
        <begin position="619"/>
        <end position="802"/>
    </location>
</feature>
<dbReference type="EMBL" id="JACCFH010000001">
    <property type="protein sequence ID" value="NYG34353.1"/>
    <property type="molecule type" value="Genomic_DNA"/>
</dbReference>
<dbReference type="SUPFAM" id="SSF55785">
    <property type="entry name" value="PYP-like sensor domain (PAS domain)"/>
    <property type="match status" value="5"/>
</dbReference>
<dbReference type="NCBIfam" id="TIGR00229">
    <property type="entry name" value="sensory_box"/>
    <property type="match status" value="5"/>
</dbReference>
<dbReference type="Proteomes" id="UP000518288">
    <property type="component" value="Unassembled WGS sequence"/>
</dbReference>
<feature type="domain" description="PAS" evidence="3">
    <location>
        <begin position="139"/>
        <end position="169"/>
    </location>
</feature>
<dbReference type="PRINTS" id="PR00260">
    <property type="entry name" value="CHEMTRNSDUCR"/>
</dbReference>
<dbReference type="Pfam" id="PF13426">
    <property type="entry name" value="PAS_9"/>
    <property type="match status" value="1"/>
</dbReference>
<keyword evidence="1" id="KW-0807">Transducer</keyword>
<dbReference type="SMART" id="SM00091">
    <property type="entry name" value="PAS"/>
    <property type="match status" value="5"/>
</dbReference>
<dbReference type="GO" id="GO:0006935">
    <property type="term" value="P:chemotaxis"/>
    <property type="evidence" value="ECO:0007669"/>
    <property type="project" value="InterPro"/>
</dbReference>
<feature type="domain" description="PAS" evidence="3">
    <location>
        <begin position="383"/>
        <end position="421"/>
    </location>
</feature>
<dbReference type="InterPro" id="IPR004090">
    <property type="entry name" value="Chemotax_Me-accpt_rcpt"/>
</dbReference>
<accession>A0A7Y9QZY4</accession>
<dbReference type="CDD" id="cd11386">
    <property type="entry name" value="MCP_signal"/>
    <property type="match status" value="1"/>
</dbReference>
<dbReference type="Pfam" id="PF08447">
    <property type="entry name" value="PAS_3"/>
    <property type="match status" value="2"/>
</dbReference>
<comment type="caution">
    <text evidence="5">The sequence shown here is derived from an EMBL/GenBank/DDBJ whole genome shotgun (WGS) entry which is preliminary data.</text>
</comment>
<dbReference type="PROSITE" id="PS50113">
    <property type="entry name" value="PAC"/>
    <property type="match status" value="5"/>
</dbReference>
<dbReference type="SUPFAM" id="SSF58104">
    <property type="entry name" value="Methyl-accepting chemotaxis protein (MCP) signaling domain"/>
    <property type="match status" value="1"/>
</dbReference>
<reference evidence="5 6" key="1">
    <citation type="submission" date="2020-07" db="EMBL/GenBank/DDBJ databases">
        <title>Genomic Encyclopedia of Archaeal and Bacterial Type Strains, Phase II (KMG-II): from individual species to whole genera.</title>
        <authorList>
            <person name="Goeker M."/>
        </authorList>
    </citation>
    <scope>NUCLEOTIDE SEQUENCE [LARGE SCALE GENOMIC DNA]</scope>
    <source>
        <strain evidence="5 6">DSM 21226</strain>
    </source>
</reference>
<dbReference type="RefSeq" id="WP_179635006.1">
    <property type="nucleotide sequence ID" value="NZ_JACCFH010000001.1"/>
</dbReference>
<dbReference type="GO" id="GO:0007165">
    <property type="term" value="P:signal transduction"/>
    <property type="evidence" value="ECO:0007669"/>
    <property type="project" value="UniProtKB-KW"/>
</dbReference>
<dbReference type="Gene3D" id="3.30.450.20">
    <property type="entry name" value="PAS domain"/>
    <property type="match status" value="5"/>
</dbReference>
<dbReference type="InterPro" id="IPR035965">
    <property type="entry name" value="PAS-like_dom_sf"/>
</dbReference>
<feature type="domain" description="PAC" evidence="4">
    <location>
        <begin position="320"/>
        <end position="372"/>
    </location>
</feature>
<proteinExistence type="predicted"/>
<dbReference type="PROSITE" id="PS50111">
    <property type="entry name" value="CHEMOTAXIS_TRANSDUC_2"/>
    <property type="match status" value="1"/>
</dbReference>